<protein>
    <submittedName>
        <fullName evidence="2">Integral membrane protein</fullName>
    </submittedName>
</protein>
<name>A0A0H3N0C6_MYCLB</name>
<sequence>MFSVMLFILCIREIYRNPTAITVSMTVIAVGFLAQAAAVSIATNVVATGRHNTINFNVDTVGFVNAWSLLFYPPQGWESP</sequence>
<evidence type="ECO:0000256" key="1">
    <source>
        <dbReference type="SAM" id="Phobius"/>
    </source>
</evidence>
<keyword evidence="1" id="KW-0472">Membrane</keyword>
<keyword evidence="1" id="KW-0812">Transmembrane</keyword>
<organism evidence="2 3">
    <name type="scientific">Mycobacterium leprae (strain Br4923)</name>
    <dbReference type="NCBI Taxonomy" id="561304"/>
    <lineage>
        <taxon>Bacteria</taxon>
        <taxon>Bacillati</taxon>
        <taxon>Actinomycetota</taxon>
        <taxon>Actinomycetes</taxon>
        <taxon>Mycobacteriales</taxon>
        <taxon>Mycobacteriaceae</taxon>
        <taxon>Mycobacterium</taxon>
    </lineage>
</organism>
<proteinExistence type="predicted"/>
<keyword evidence="1" id="KW-1133">Transmembrane helix</keyword>
<evidence type="ECO:0000313" key="2">
    <source>
        <dbReference type="EMBL" id="CAR72087.1"/>
    </source>
</evidence>
<dbReference type="AlphaFoldDB" id="A0A0H3N0C6"/>
<evidence type="ECO:0000313" key="3">
    <source>
        <dbReference type="Proteomes" id="UP000006900"/>
    </source>
</evidence>
<reference evidence="2 3" key="1">
    <citation type="journal article" date="2009" name="Nat. Genet.">
        <title>Comparative genomic and phylogeographic analysis of Mycobacterium leprae.</title>
        <authorList>
            <person name="Monot M."/>
            <person name="Honore N."/>
            <person name="Garnier T."/>
            <person name="Zidane N."/>
            <person name="Sherafi D."/>
            <person name="Paniz-Mondolfi A."/>
            <person name="Matsuoka M."/>
            <person name="Taylor G.M."/>
            <person name="Donoghue H.D."/>
            <person name="Bouwman A."/>
            <person name="Mays S."/>
            <person name="Watson C."/>
            <person name="Lockwood D."/>
            <person name="Khamispour A."/>
            <person name="Dowlati Y."/>
            <person name="Jianping S."/>
            <person name="Rea T.H."/>
            <person name="Vera-Cabrera L."/>
            <person name="Stefani M.M."/>
            <person name="Banu S."/>
            <person name="Macdonald M."/>
            <person name="Sapkota B.R."/>
            <person name="Spencer J.S."/>
            <person name="Thomas J."/>
            <person name="Harshman K."/>
            <person name="Singh P."/>
            <person name="Busso P."/>
            <person name="Gattiker A."/>
            <person name="Rougemont J."/>
            <person name="Brennan P.J."/>
            <person name="Cole S.T."/>
        </authorList>
    </citation>
    <scope>NUCLEOTIDE SEQUENCE [LARGE SCALE GENOMIC DNA]</scope>
    <source>
        <strain evidence="3">Br4923</strain>
    </source>
</reference>
<dbReference type="KEGG" id="mlb:MLBr01990"/>
<feature type="transmembrane region" description="Helical" evidence="1">
    <location>
        <begin position="26"/>
        <end position="47"/>
    </location>
</feature>
<gene>
    <name evidence="2" type="ordered locus">MLBr01990</name>
</gene>
<dbReference type="HOGENOM" id="CLU_2585914_0_0_11"/>
<accession>A0A0H3N0C6</accession>
<dbReference type="Proteomes" id="UP000006900">
    <property type="component" value="Chromosome"/>
</dbReference>
<dbReference type="EMBL" id="FM211192">
    <property type="protein sequence ID" value="CAR72087.1"/>
    <property type="molecule type" value="Genomic_DNA"/>
</dbReference>